<dbReference type="OrthoDB" id="581394at2"/>
<dbReference type="HOGENOM" id="CLU_517699_0_0_3"/>
<protein>
    <submittedName>
        <fullName evidence="2">Uncharacterized protein</fullName>
    </submittedName>
</protein>
<name>B8HQ59_CYAP4</name>
<keyword evidence="1" id="KW-0472">Membrane</keyword>
<proteinExistence type="predicted"/>
<dbReference type="KEGG" id="cyn:Cyan7425_5163"/>
<dbReference type="AlphaFoldDB" id="B8HQ59"/>
<dbReference type="EMBL" id="CP001344">
    <property type="protein sequence ID" value="ACL47456.1"/>
    <property type="molecule type" value="Genomic_DNA"/>
</dbReference>
<keyword evidence="1" id="KW-1133">Transmembrane helix</keyword>
<sequence>MKSSSLKNSQSQVIRLLYLAFIDKQIIKPGTQPKLRKSADQGFALPTILGLGLVILMIAIYTFARSTSDRVAAIAQVQNAQSVGVAEAGIARTLAGMSTLNTSYLFTRNYDDPSILGPDQVQYSGDEAASNTWATATPVIGGCSYTPPSLPVPVSGTTTEGTYQVLAYRFTPNVSNSSPGTGGVGSLLVQGNVNAGTNIQRQARLQVNIPITRTTRLNSFPGLYGRDSVSLGNNDVGNGTGGTTANSSGVANVICENCTVPSGQCTNGQPNQSAVESVVNKGPNSEIAGNIYLGSANLPAPPTPPTPDCPVSGTFSAPCKITIANITSTTTLPRPSDPDPTNNSIPYQYVITGNISLSGNSSNRLTAITSTDVNHNPPGSRIVLFVGGNISFSGQANITHSGSPERLAIIGTGGTSQTFTLNGGSSGNNAFVYIADGTVGVNGGSGGPNGCDFRGAVWARVWDGSSGTNAKVCIPDDMPTLLENVFGSSYGIMAAGIQRYIAGAPLAWQGQEVR</sequence>
<dbReference type="eggNOG" id="COG4726">
    <property type="taxonomic scope" value="Bacteria"/>
</dbReference>
<feature type="transmembrane region" description="Helical" evidence="1">
    <location>
        <begin position="43"/>
        <end position="64"/>
    </location>
</feature>
<accession>B8HQ59</accession>
<evidence type="ECO:0000256" key="1">
    <source>
        <dbReference type="SAM" id="Phobius"/>
    </source>
</evidence>
<reference evidence="2" key="1">
    <citation type="submission" date="2009-01" db="EMBL/GenBank/DDBJ databases">
        <title>Complete sequence of chromosome Cyanothece sp. PCC 7425.</title>
        <authorList>
            <consortium name="US DOE Joint Genome Institute"/>
            <person name="Lucas S."/>
            <person name="Copeland A."/>
            <person name="Lapidus A."/>
            <person name="Glavina del Rio T."/>
            <person name="Dalin E."/>
            <person name="Tice H."/>
            <person name="Bruce D."/>
            <person name="Goodwin L."/>
            <person name="Pitluck S."/>
            <person name="Sims D."/>
            <person name="Meineke L."/>
            <person name="Brettin T."/>
            <person name="Detter J.C."/>
            <person name="Han C."/>
            <person name="Larimer F."/>
            <person name="Land M."/>
            <person name="Hauser L."/>
            <person name="Kyrpides N."/>
            <person name="Ovchinnikova G."/>
            <person name="Liberton M."/>
            <person name="Stoeckel J."/>
            <person name="Banerjee A."/>
            <person name="Singh A."/>
            <person name="Page L."/>
            <person name="Sato H."/>
            <person name="Zhao L."/>
            <person name="Sherman L."/>
            <person name="Pakrasi H."/>
            <person name="Richardson P."/>
        </authorList>
    </citation>
    <scope>NUCLEOTIDE SEQUENCE</scope>
    <source>
        <strain evidence="2">PCC 7425</strain>
    </source>
</reference>
<dbReference type="STRING" id="395961.Cyan7425_5163"/>
<keyword evidence="1" id="KW-0812">Transmembrane</keyword>
<evidence type="ECO:0000313" key="2">
    <source>
        <dbReference type="EMBL" id="ACL47456.1"/>
    </source>
</evidence>
<organism evidence="2">
    <name type="scientific">Cyanothece sp. (strain PCC 7425 / ATCC 29141)</name>
    <dbReference type="NCBI Taxonomy" id="395961"/>
    <lineage>
        <taxon>Bacteria</taxon>
        <taxon>Bacillati</taxon>
        <taxon>Cyanobacteriota</taxon>
        <taxon>Cyanophyceae</taxon>
        <taxon>Gomontiellales</taxon>
        <taxon>Cyanothecaceae</taxon>
        <taxon>Cyanothece</taxon>
    </lineage>
</organism>
<gene>
    <name evidence="2" type="ordered locus">Cyan7425_5163</name>
</gene>